<evidence type="ECO:0000313" key="18">
    <source>
        <dbReference type="Proteomes" id="UP000520052"/>
    </source>
</evidence>
<dbReference type="InterPro" id="IPR007545">
    <property type="entry name" value="LOR/SDH_bifunc_enz_cons_dom"/>
</dbReference>
<evidence type="ECO:0000313" key="20">
    <source>
        <dbReference type="Proteomes" id="UP000563820"/>
    </source>
</evidence>
<dbReference type="CDD" id="cd12144">
    <property type="entry name" value="SDH_N_domain"/>
    <property type="match status" value="1"/>
</dbReference>
<sequence length="411" mass="45721">MSKFSQEIEVSGHLIDSLILTKIFDKIMDLKGEFEVQKIKIGKRKKDQSYAGLLVTGKNQKHLDKILETIYREGATSKDQKEIILKKSPKKYVMPDNFYSTTNNHTQVFYKGKWIQVENMMMDKCIVVKGNRAFCVPVREVKKGDQIVFGEKGIKITPPERPREGVNVFEFMGSSSSSERPTQHIAKKVAEDIYNTKKKGGKIIIVGGPAIVHTGADDAISELIKLGYIDAVLAGNALAVHDIEYATLGTSLGMNVHDATLAYHGHRNHMDAINSVFKAGSIANMVKSKKLTKGIMYECVKNKVPFVLAGSIRDDGPLPDVITDMIEAQHEYKKILKDASLVIMISTMLHSIATGNMLPANVKVIIIDINQPTVTKLMDRGTWQALGIVSDVGAFLPMVLQQIRKKKLRRV</sequence>
<feature type="domain" description="Arginine dihydrolase ArgZ/ArgE-like C-terminal first subdomain" evidence="13">
    <location>
        <begin position="105"/>
        <end position="185"/>
    </location>
</feature>
<evidence type="ECO:0000313" key="17">
    <source>
        <dbReference type="EMBL" id="NWK14261.1"/>
    </source>
</evidence>
<feature type="domain" description="Arginine dihydrolase ArgZ/ArgE-like C-terminal second subdomain" evidence="12">
    <location>
        <begin position="187"/>
        <end position="398"/>
    </location>
</feature>
<comment type="cofactor">
    <cofactor evidence="1">
        <name>NAD(+)</name>
        <dbReference type="ChEBI" id="CHEBI:57540"/>
    </cofactor>
</comment>
<dbReference type="Gene3D" id="2.40.420.10">
    <property type="entry name" value="conserved putative lor/sdh protein from methanococcus maripaludis s2 domain"/>
    <property type="match status" value="1"/>
</dbReference>
<evidence type="ECO:0000256" key="7">
    <source>
        <dbReference type="ARBA" id="ARBA00061348"/>
    </source>
</evidence>
<evidence type="ECO:0000313" key="19">
    <source>
        <dbReference type="Proteomes" id="UP000535457"/>
    </source>
</evidence>
<protein>
    <recommendedName>
        <fullName evidence="9">Ornithine cyclodeaminase</fullName>
        <ecNumber evidence="8">4.3.1.12</ecNumber>
    </recommendedName>
    <alternativeName>
        <fullName evidence="10">Archaeal ornithine cyclodeaminase</fullName>
    </alternativeName>
</protein>
<evidence type="ECO:0000256" key="3">
    <source>
        <dbReference type="ARBA" id="ARBA00023027"/>
    </source>
</evidence>
<dbReference type="InterPro" id="IPR048964">
    <property type="entry name" value="ArgZ/ArgE-like_C_1st"/>
</dbReference>
<organism evidence="14 20">
    <name type="scientific">Marine Group I thaumarchaeote</name>
    <dbReference type="NCBI Taxonomy" id="2511932"/>
    <lineage>
        <taxon>Archaea</taxon>
        <taxon>Nitrososphaerota</taxon>
        <taxon>Marine Group I</taxon>
    </lineage>
</organism>
<dbReference type="EMBL" id="JACATC010000003">
    <property type="protein sequence ID" value="NWJ83791.1"/>
    <property type="molecule type" value="Genomic_DNA"/>
</dbReference>
<evidence type="ECO:0000256" key="1">
    <source>
        <dbReference type="ARBA" id="ARBA00001911"/>
    </source>
</evidence>
<dbReference type="NCBIfam" id="TIGR00300">
    <property type="entry name" value="TIGR00300 family protein"/>
    <property type="match status" value="1"/>
</dbReference>
<dbReference type="Pfam" id="PF04455">
    <property type="entry name" value="Saccharop_dh_N"/>
    <property type="match status" value="1"/>
</dbReference>
<keyword evidence="4" id="KW-0456">Lyase</keyword>
<dbReference type="InterPro" id="IPR005239">
    <property type="entry name" value="ArgZ/ArgE-like"/>
</dbReference>
<dbReference type="InterPro" id="IPR048963">
    <property type="entry name" value="ArgZ/ArgE-like_C_2nd"/>
</dbReference>
<keyword evidence="2" id="KW-0547">Nucleotide-binding</keyword>
<evidence type="ECO:0000313" key="15">
    <source>
        <dbReference type="EMBL" id="NWJ57432.1"/>
    </source>
</evidence>
<evidence type="ECO:0000256" key="6">
    <source>
        <dbReference type="ARBA" id="ARBA00056756"/>
    </source>
</evidence>
<dbReference type="InterPro" id="IPR029035">
    <property type="entry name" value="DHS-like_NAD/FAD-binding_dom"/>
</dbReference>
<dbReference type="Proteomes" id="UP000520052">
    <property type="component" value="Unassembled WGS sequence"/>
</dbReference>
<dbReference type="EMBL" id="JACATG010000010">
    <property type="protein sequence ID" value="NWK14261.1"/>
    <property type="molecule type" value="Genomic_DNA"/>
</dbReference>
<dbReference type="EMBL" id="JACATH010000006">
    <property type="protein sequence ID" value="NWJ57432.1"/>
    <property type="molecule type" value="Genomic_DNA"/>
</dbReference>
<dbReference type="SUPFAM" id="SSF52467">
    <property type="entry name" value="DHS-like NAD/FAD-binding domain"/>
    <property type="match status" value="1"/>
</dbReference>
<evidence type="ECO:0000256" key="5">
    <source>
        <dbReference type="ARBA" id="ARBA00052109"/>
    </source>
</evidence>
<keyword evidence="3" id="KW-0520">NAD</keyword>
<dbReference type="EMBL" id="JACATE010000008">
    <property type="protein sequence ID" value="NWJ28839.1"/>
    <property type="molecule type" value="Genomic_DNA"/>
</dbReference>
<evidence type="ECO:0000259" key="12">
    <source>
        <dbReference type="Pfam" id="PF21570"/>
    </source>
</evidence>
<comment type="function">
    <text evidence="6">Catalyzes the conversion of ornithine to proline, with the release of ammonia.</text>
</comment>
<reference evidence="18 19" key="1">
    <citation type="journal article" date="2019" name="Environ. Microbiol.">
        <title>Genomics insights into ecotype formation of ammonia-oxidizing archaea in the deep ocean.</title>
        <authorList>
            <person name="Wang Y."/>
            <person name="Huang J.M."/>
            <person name="Cui G.J."/>
            <person name="Nunoura T."/>
            <person name="Takaki Y."/>
            <person name="Li W.L."/>
            <person name="Li J."/>
            <person name="Gao Z.M."/>
            <person name="Takai K."/>
            <person name="Zhang A.Q."/>
            <person name="Stepanauskas R."/>
        </authorList>
    </citation>
    <scope>NUCLEOTIDE SEQUENCE [LARGE SCALE GENOMIC DNA]</scope>
    <source>
        <strain evidence="15 21">L15a</strain>
        <strain evidence="17 19">L19a</strain>
        <strain evidence="14 20">T1L11</strain>
        <strain evidence="16 18">T3L1</strain>
    </source>
</reference>
<proteinExistence type="inferred from homology"/>
<evidence type="ECO:0000313" key="16">
    <source>
        <dbReference type="EMBL" id="NWJ83791.1"/>
    </source>
</evidence>
<dbReference type="Proteomes" id="UP000575480">
    <property type="component" value="Unassembled WGS sequence"/>
</dbReference>
<comment type="similarity">
    <text evidence="7">Belongs to the AgrE/ArgZ ornithine cyclodeaminase family.</text>
</comment>
<name>A0A7K4MHZ9_9ARCH</name>
<dbReference type="Proteomes" id="UP000563820">
    <property type="component" value="Unassembled WGS sequence"/>
</dbReference>
<evidence type="ECO:0000259" key="13">
    <source>
        <dbReference type="Pfam" id="PF21571"/>
    </source>
</evidence>
<evidence type="ECO:0000256" key="9">
    <source>
        <dbReference type="ARBA" id="ARBA00072993"/>
    </source>
</evidence>
<dbReference type="AlphaFoldDB" id="A0A7K4MHZ9"/>
<comment type="caution">
    <text evidence="14">The sequence shown here is derived from an EMBL/GenBank/DDBJ whole genome shotgun (WGS) entry which is preliminary data.</text>
</comment>
<dbReference type="Proteomes" id="UP000535457">
    <property type="component" value="Unassembled WGS sequence"/>
</dbReference>
<evidence type="ECO:0000313" key="14">
    <source>
        <dbReference type="EMBL" id="NWJ28839.1"/>
    </source>
</evidence>
<dbReference type="GO" id="GO:0000166">
    <property type="term" value="F:nucleotide binding"/>
    <property type="evidence" value="ECO:0007669"/>
    <property type="project" value="UniProtKB-KW"/>
</dbReference>
<dbReference type="GO" id="GO:0008473">
    <property type="term" value="F:ornithine cyclodeaminase activity"/>
    <property type="evidence" value="ECO:0007669"/>
    <property type="project" value="UniProtKB-EC"/>
</dbReference>
<evidence type="ECO:0000256" key="4">
    <source>
        <dbReference type="ARBA" id="ARBA00023239"/>
    </source>
</evidence>
<comment type="catalytic activity">
    <reaction evidence="5">
        <text>L-ornithine = L-proline + NH4(+)</text>
        <dbReference type="Rhea" id="RHEA:24368"/>
        <dbReference type="ChEBI" id="CHEBI:28938"/>
        <dbReference type="ChEBI" id="CHEBI:46911"/>
        <dbReference type="ChEBI" id="CHEBI:60039"/>
        <dbReference type="EC" id="4.3.1.12"/>
    </reaction>
</comment>
<gene>
    <name evidence="14" type="ORF">HX848_05595</name>
    <name evidence="17" type="ORF">HX853_06475</name>
    <name evidence="16" type="ORF">HX854_03540</name>
    <name evidence="15" type="ORF">HX858_06745</name>
</gene>
<dbReference type="EC" id="4.3.1.12" evidence="8"/>
<evidence type="ECO:0000256" key="10">
    <source>
        <dbReference type="ARBA" id="ARBA00081581"/>
    </source>
</evidence>
<evidence type="ECO:0000259" key="11">
    <source>
        <dbReference type="Pfam" id="PF04455"/>
    </source>
</evidence>
<evidence type="ECO:0000256" key="2">
    <source>
        <dbReference type="ARBA" id="ARBA00022741"/>
    </source>
</evidence>
<evidence type="ECO:0000313" key="21">
    <source>
        <dbReference type="Proteomes" id="UP000575480"/>
    </source>
</evidence>
<dbReference type="Pfam" id="PF21570">
    <property type="entry name" value="ArgZ-like_C_2nd"/>
    <property type="match status" value="1"/>
</dbReference>
<accession>A0A7K4MHZ9</accession>
<dbReference type="Gene3D" id="3.40.50.10690">
    <property type="entry name" value="putative lor/sdh protein like domains"/>
    <property type="match status" value="1"/>
</dbReference>
<evidence type="ECO:0000256" key="8">
    <source>
        <dbReference type="ARBA" id="ARBA00066346"/>
    </source>
</evidence>
<feature type="domain" description="LOR/SDH bifunctional enzyme conserved" evidence="11">
    <location>
        <begin position="5"/>
        <end position="103"/>
    </location>
</feature>
<reference evidence="14" key="2">
    <citation type="submission" date="2020-06" db="EMBL/GenBank/DDBJ databases">
        <authorList>
            <person name="Wang Y."/>
        </authorList>
    </citation>
    <scope>NUCLEOTIDE SEQUENCE</scope>
    <source>
        <strain evidence="15">L15a</strain>
        <strain evidence="17">L19a</strain>
        <strain evidence="14">T1L11</strain>
        <strain evidence="16">T3L1</strain>
    </source>
</reference>
<dbReference type="Pfam" id="PF21571">
    <property type="entry name" value="ArgZ-like_C_1st"/>
    <property type="match status" value="1"/>
</dbReference>